<accession>A0A0F7IHJ4</accession>
<keyword evidence="4" id="KW-1185">Reference proteome</keyword>
<dbReference type="STRING" id="113653.GAH_01202"/>
<dbReference type="PANTHER" id="PTHR38138:SF1">
    <property type="entry name" value="ARCHAEAL TYPE IV PILIN N-TERMINAL DOMAIN-CONTAINING PROTEIN"/>
    <property type="match status" value="1"/>
</dbReference>
<keyword evidence="3" id="KW-0282">Flagellum</keyword>
<keyword evidence="1" id="KW-0812">Transmembrane</keyword>
<protein>
    <submittedName>
        <fullName evidence="3">Archaeal flagellin N-terminal-like domain</fullName>
    </submittedName>
</protein>
<feature type="transmembrane region" description="Helical" evidence="1">
    <location>
        <begin position="12"/>
        <end position="37"/>
    </location>
</feature>
<dbReference type="PATRIC" id="fig|113653.22.peg.1194"/>
<evidence type="ECO:0000313" key="4">
    <source>
        <dbReference type="Proteomes" id="UP000034723"/>
    </source>
</evidence>
<dbReference type="GeneID" id="25419504"/>
<sequence>MRWFRDEKGVSPVIGVILMVAITVILAAVIASFVFGLGSKAPKSAPQAQLTLSDASDTLDTTDQNQTVFKIVHNGGEEIRLDEIKIFVYDTSDNLVSELTYSSSGFTDSQGVLTNSTAVDVVFAPGEIIVFKEDGTGDFDPGTYRVKVLHTLSNNFILDAQVTVN</sequence>
<dbReference type="InParanoid" id="A0A0F7IHJ4"/>
<dbReference type="KEGG" id="gah:GAH_01202"/>
<dbReference type="AlphaFoldDB" id="A0A0F7IHJ4"/>
<dbReference type="InterPro" id="IPR012859">
    <property type="entry name" value="Pilin_N_archaeal"/>
</dbReference>
<dbReference type="HOGENOM" id="CLU_116126_1_0_2"/>
<dbReference type="Pfam" id="PF07790">
    <property type="entry name" value="Pilin_N"/>
    <property type="match status" value="1"/>
</dbReference>
<dbReference type="PANTHER" id="PTHR38138">
    <property type="entry name" value="VNG6441H"/>
    <property type="match status" value="1"/>
</dbReference>
<dbReference type="InterPro" id="IPR013373">
    <property type="entry name" value="Flagellin/pilin_N_arc"/>
</dbReference>
<evidence type="ECO:0000313" key="3">
    <source>
        <dbReference type="EMBL" id="AKG91488.1"/>
    </source>
</evidence>
<dbReference type="EMBL" id="CP011267">
    <property type="protein sequence ID" value="AKG91488.1"/>
    <property type="molecule type" value="Genomic_DNA"/>
</dbReference>
<dbReference type="OrthoDB" id="118020at2157"/>
<keyword evidence="1" id="KW-0472">Membrane</keyword>
<keyword evidence="3" id="KW-0966">Cell projection</keyword>
<feature type="domain" description="Archaeal Type IV pilin N-terminal" evidence="2">
    <location>
        <begin position="8"/>
        <end position="92"/>
    </location>
</feature>
<proteinExistence type="predicted"/>
<dbReference type="RefSeq" id="WP_052747781.1">
    <property type="nucleotide sequence ID" value="NZ_CP011267.1"/>
</dbReference>
<keyword evidence="1" id="KW-1133">Transmembrane helix</keyword>
<reference evidence="3 4" key="1">
    <citation type="submission" date="2015-04" db="EMBL/GenBank/DDBJ databases">
        <title>The complete genome sequence of the hyperthermophilic, obligate iron-reducing archaeon Geoglobus ahangari strain 234T.</title>
        <authorList>
            <person name="Manzella M.P."/>
            <person name="Holmes D.E."/>
            <person name="Rocheleau J.M."/>
            <person name="Chung A."/>
            <person name="Reguera G."/>
            <person name="Kashefi K."/>
        </authorList>
    </citation>
    <scope>NUCLEOTIDE SEQUENCE [LARGE SCALE GENOMIC DNA]</scope>
    <source>
        <strain evidence="3 4">234</strain>
    </source>
</reference>
<name>A0A0F7IHJ4_9EURY</name>
<keyword evidence="3" id="KW-0969">Cilium</keyword>
<evidence type="ECO:0000259" key="2">
    <source>
        <dbReference type="Pfam" id="PF07790"/>
    </source>
</evidence>
<organism evidence="3 4">
    <name type="scientific">Geoglobus ahangari</name>
    <dbReference type="NCBI Taxonomy" id="113653"/>
    <lineage>
        <taxon>Archaea</taxon>
        <taxon>Methanobacteriati</taxon>
        <taxon>Methanobacteriota</taxon>
        <taxon>Archaeoglobi</taxon>
        <taxon>Archaeoglobales</taxon>
        <taxon>Archaeoglobaceae</taxon>
        <taxon>Geoglobus</taxon>
    </lineage>
</organism>
<dbReference type="NCBIfam" id="TIGR02537">
    <property type="entry name" value="arch_flag_Nterm"/>
    <property type="match status" value="1"/>
</dbReference>
<evidence type="ECO:0000256" key="1">
    <source>
        <dbReference type="SAM" id="Phobius"/>
    </source>
</evidence>
<dbReference type="Proteomes" id="UP000034723">
    <property type="component" value="Chromosome"/>
</dbReference>
<gene>
    <name evidence="3" type="ORF">GAH_01202</name>
</gene>